<feature type="region of interest" description="Disordered" evidence="1">
    <location>
        <begin position="1002"/>
        <end position="1024"/>
    </location>
</feature>
<comment type="caution">
    <text evidence="2">The sequence shown here is derived from an EMBL/GenBank/DDBJ whole genome shotgun (WGS) entry which is preliminary data.</text>
</comment>
<organism evidence="2 3">
    <name type="scientific">Candidatus Cryptobacteroides excrementipullorum</name>
    <dbReference type="NCBI Taxonomy" id="2840761"/>
    <lineage>
        <taxon>Bacteria</taxon>
        <taxon>Pseudomonadati</taxon>
        <taxon>Bacteroidota</taxon>
        <taxon>Bacteroidia</taxon>
        <taxon>Bacteroidales</taxon>
        <taxon>Candidatus Cryptobacteroides</taxon>
    </lineage>
</organism>
<evidence type="ECO:0000313" key="3">
    <source>
        <dbReference type="Proteomes" id="UP000823771"/>
    </source>
</evidence>
<gene>
    <name evidence="2" type="ORF">IAB80_09710</name>
</gene>
<accession>A0A9D9IX80</accession>
<evidence type="ECO:0000313" key="2">
    <source>
        <dbReference type="EMBL" id="MBO8479143.1"/>
    </source>
</evidence>
<dbReference type="Proteomes" id="UP000823771">
    <property type="component" value="Unassembled WGS sequence"/>
</dbReference>
<evidence type="ECO:0000256" key="1">
    <source>
        <dbReference type="SAM" id="MobiDB-lite"/>
    </source>
</evidence>
<dbReference type="EMBL" id="JADILZ010000092">
    <property type="protein sequence ID" value="MBO8479143.1"/>
    <property type="molecule type" value="Genomic_DNA"/>
</dbReference>
<reference evidence="2" key="1">
    <citation type="submission" date="2020-10" db="EMBL/GenBank/DDBJ databases">
        <authorList>
            <person name="Gilroy R."/>
        </authorList>
    </citation>
    <scope>NUCLEOTIDE SEQUENCE</scope>
    <source>
        <strain evidence="2">2478</strain>
    </source>
</reference>
<reference evidence="2" key="2">
    <citation type="journal article" date="2021" name="PeerJ">
        <title>Extensive microbial diversity within the chicken gut microbiome revealed by metagenomics and culture.</title>
        <authorList>
            <person name="Gilroy R."/>
            <person name="Ravi A."/>
            <person name="Getino M."/>
            <person name="Pursley I."/>
            <person name="Horton D.L."/>
            <person name="Alikhan N.F."/>
            <person name="Baker D."/>
            <person name="Gharbi K."/>
            <person name="Hall N."/>
            <person name="Watson M."/>
            <person name="Adriaenssens E.M."/>
            <person name="Foster-Nyarko E."/>
            <person name="Jarju S."/>
            <person name="Secka A."/>
            <person name="Antonio M."/>
            <person name="Oren A."/>
            <person name="Chaudhuri R.R."/>
            <person name="La Ragione R."/>
            <person name="Hildebrand F."/>
            <person name="Pallen M.J."/>
        </authorList>
    </citation>
    <scope>NUCLEOTIDE SEQUENCE</scope>
    <source>
        <strain evidence="2">2478</strain>
    </source>
</reference>
<dbReference type="Pfam" id="PF19268">
    <property type="entry name" value="CIS_TMP"/>
    <property type="match status" value="2"/>
</dbReference>
<protein>
    <submittedName>
        <fullName evidence="2">Uncharacterized protein</fullName>
    </submittedName>
</protein>
<dbReference type="InterPro" id="IPR045538">
    <property type="entry name" value="CIS_TMP"/>
</dbReference>
<name>A0A9D9IX80_9BACT</name>
<sequence length="1435" mass="161331">MTVIDRISFSFRMTDEQFARDLYADWDGFCRRCVTDVMEDFFSPYDTEDSYIEIDSLDLDLGDIPQEDFMDEFPARLREALERNFIPLVRGITAGESSARQYLEGASGHQTVPSAAATEKRFENFLHYLEYGFCLPEWSGCDFDPAKESDFFKGMDYAGRIAALIVSRPHAAVRLSMLTGDADFAMDILRAVISSDAVGEYEKRRHIAATLERSPQTVIRFIHETGESGILDGMAGLIGNPQVRGIMEAETESHAEIDLPEYWYRLYGWLLEYYPFNGVPMFGDKQHFRLHLNRSLLSFIHDRTYPSYLSKAELTVQFLMAVFGAEHYIAVLDIIYHNQPLNPDGSPAGGDSYAWELYYMLMQLSLIKANAVNTDRAFIPNKDDISAIRKEPTEEERIARTTRVERDKIAYNQAKAENISSEALDQFIKHTESFGQWLEDNNIPPAVKRHLISRLVREKPDELVRWLRAGQEKRHISALASLSDDRSLSTLAGRISLQLAEIVSVISGQADNIVAHVSWLKETDRARFGQMVYLTVLEGIADGSLSASDTAGEMLMRIAERLFKEVGGAASSEDRTVPEPVREFLDAVKNAIPGLNESDSVPDQYYRPLHPDKGTAASETPASLKALLFDRSIPDSGKRLLLLQWLDTWHGDEIGLVSALYSERILEEAIDILESTQLIQIASRLTGSAYGYDGTGHYISMAVNLITDNVKDLAGIVSRPAKEIWLSLLVSLASKGKAMLPAADDNGMENIVRLLADTVGNGHIDAALEYLFHKLIPKTYPSVSESPAPDGEYGVAATDAENGSLLSLLSGIRKYIRLHDSQSPFECFLDNPAEIAEWLRDDAFPVSQKRELLRRFVSARADKTTELVRDSIISDSSLLALWLEISDISILLELASSIDSRLSSVTERIVMALQDTGAGVVILKGTSGAKRDKAITKAILLMLAEEHNTDSINTESIVRMFMDTLHFAITGSKEYTASEHQEWESAGLRIVSDIVPDTGISGTASAESPLAETESMPPASPADGQMQETLDRMLEWLMSPSVSETAKSQLLRHYARWQSGLLWRLILYSSGTVSNDSFSRTSVTRVIIPTKWASWLDKDTLLEMISGISLTLGETLRQTITAVSGKYNITDSASAEALIIFLASHPSDNVHYIEPQAVIRDYISALEPHISAGRDNTERGKIEDARTILSEVQSQKKSSIQTQERTETAEIQEEIPYSEDRNSVLDTIAKEVERELHIKNTERIIEDAVQPEYIEVPNAGLCLLAVWFTRLFDMLGLLEANADGKKDLRDTAARIRAIFILQRLVTDEKREYREQELALNRILTGCPFHVPLPKTLELTDNEIRTVESMLSGVKANWDKMKGTSVKGFQRSFIERPGKLEQREDKWVLYVEERSYDILLDSLPWSYRTIRLPWLKKKINVIWRDKEEFDFENYNN</sequence>
<proteinExistence type="predicted"/>